<dbReference type="SMART" id="SM00448">
    <property type="entry name" value="REC"/>
    <property type="match status" value="1"/>
</dbReference>
<evidence type="ECO:0000259" key="4">
    <source>
        <dbReference type="PROSITE" id="PS50043"/>
    </source>
</evidence>
<dbReference type="CDD" id="cd06170">
    <property type="entry name" value="LuxR_C_like"/>
    <property type="match status" value="1"/>
</dbReference>
<dbReference type="InterPro" id="IPR058245">
    <property type="entry name" value="NreC/VraR/RcsB-like_REC"/>
</dbReference>
<accession>A0A833J717</accession>
<dbReference type="EMBL" id="WEKV01000009">
    <property type="protein sequence ID" value="KAB7785419.1"/>
    <property type="molecule type" value="Genomic_DNA"/>
</dbReference>
<dbReference type="Pfam" id="PF00072">
    <property type="entry name" value="Response_reg"/>
    <property type="match status" value="1"/>
</dbReference>
<comment type="caution">
    <text evidence="6">The sequence shown here is derived from an EMBL/GenBank/DDBJ whole genome shotgun (WGS) entry which is preliminary data.</text>
</comment>
<evidence type="ECO:0000313" key="6">
    <source>
        <dbReference type="EMBL" id="KAB7785419.1"/>
    </source>
</evidence>
<proteinExistence type="predicted"/>
<dbReference type="PROSITE" id="PS50110">
    <property type="entry name" value="RESPONSE_REGULATORY"/>
    <property type="match status" value="1"/>
</dbReference>
<dbReference type="GO" id="GO:0000160">
    <property type="term" value="P:phosphorelay signal transduction system"/>
    <property type="evidence" value="ECO:0007669"/>
    <property type="project" value="InterPro"/>
</dbReference>
<dbReference type="Gene3D" id="3.40.50.2300">
    <property type="match status" value="1"/>
</dbReference>
<dbReference type="InterPro" id="IPR039420">
    <property type="entry name" value="WalR-like"/>
</dbReference>
<gene>
    <name evidence="6" type="ORF">F8B43_1920</name>
</gene>
<sequence>MTDFEPSRIRVVLADDHPMFLSGVASLIGETEDIEVVATATSGARALQVVAEAKPDLAILDIAMPEMNGITLASKLSGERNPVPTIMLSVHEDRLYVQQALAAGARGYVLKRATSDNLLLAIRSVHAGGIYLDPMVASQHLAAERIVPTARDNLRRILMASLSVREEEIIRFVALGYTNKEIAAKLAITSKSIETYKARAAEKLDLRSRAKIVQYAVLRGWLHSVA</sequence>
<keyword evidence="2" id="KW-0238">DNA-binding</keyword>
<evidence type="ECO:0000259" key="5">
    <source>
        <dbReference type="PROSITE" id="PS50110"/>
    </source>
</evidence>
<organism evidence="6 7">
    <name type="scientific">Methylorubrum populi</name>
    <dbReference type="NCBI Taxonomy" id="223967"/>
    <lineage>
        <taxon>Bacteria</taxon>
        <taxon>Pseudomonadati</taxon>
        <taxon>Pseudomonadota</taxon>
        <taxon>Alphaproteobacteria</taxon>
        <taxon>Hyphomicrobiales</taxon>
        <taxon>Methylobacteriaceae</taxon>
        <taxon>Methylorubrum</taxon>
    </lineage>
</organism>
<dbReference type="PRINTS" id="PR00038">
    <property type="entry name" value="HTHLUXR"/>
</dbReference>
<dbReference type="PROSITE" id="PS50043">
    <property type="entry name" value="HTH_LUXR_2"/>
    <property type="match status" value="1"/>
</dbReference>
<protein>
    <submittedName>
        <fullName evidence="6">Two-component transcriptional response regulator LuxR family</fullName>
    </submittedName>
</protein>
<name>A0A833J717_9HYPH</name>
<feature type="modified residue" description="4-aspartylphosphate" evidence="3">
    <location>
        <position position="61"/>
    </location>
</feature>
<dbReference type="InterPro" id="IPR016032">
    <property type="entry name" value="Sig_transdc_resp-reg_C-effctor"/>
</dbReference>
<reference evidence="6 7" key="1">
    <citation type="submission" date="2019-10" db="EMBL/GenBank/DDBJ databases">
        <title>Draft Genome Sequence of the Caffeine Degrading Methylotroph Methylorubrum populi PINKEL.</title>
        <authorList>
            <person name="Dawson S.C."/>
            <person name="Zhang X."/>
            <person name="Wright M.E."/>
            <person name="Sharma G."/>
            <person name="Langner J.T."/>
            <person name="Ditty J.L."/>
            <person name="Subuyuj G.A."/>
        </authorList>
    </citation>
    <scope>NUCLEOTIDE SEQUENCE [LARGE SCALE GENOMIC DNA]</scope>
    <source>
        <strain evidence="6 7">Pinkel</strain>
    </source>
</reference>
<dbReference type="PANTHER" id="PTHR43214">
    <property type="entry name" value="TWO-COMPONENT RESPONSE REGULATOR"/>
    <property type="match status" value="1"/>
</dbReference>
<dbReference type="RefSeq" id="WP_152276808.1">
    <property type="nucleotide sequence ID" value="NZ_WEKV01000009.1"/>
</dbReference>
<feature type="domain" description="HTH luxR-type" evidence="4">
    <location>
        <begin position="155"/>
        <end position="220"/>
    </location>
</feature>
<dbReference type="PROSITE" id="PS00622">
    <property type="entry name" value="HTH_LUXR_1"/>
    <property type="match status" value="1"/>
</dbReference>
<dbReference type="Pfam" id="PF00196">
    <property type="entry name" value="GerE"/>
    <property type="match status" value="1"/>
</dbReference>
<dbReference type="Proteomes" id="UP000469949">
    <property type="component" value="Unassembled WGS sequence"/>
</dbReference>
<dbReference type="InterPro" id="IPR001789">
    <property type="entry name" value="Sig_transdc_resp-reg_receiver"/>
</dbReference>
<dbReference type="InterPro" id="IPR000792">
    <property type="entry name" value="Tscrpt_reg_LuxR_C"/>
</dbReference>
<keyword evidence="1 3" id="KW-0597">Phosphoprotein</keyword>
<dbReference type="SMART" id="SM00421">
    <property type="entry name" value="HTH_LUXR"/>
    <property type="match status" value="1"/>
</dbReference>
<evidence type="ECO:0000256" key="3">
    <source>
        <dbReference type="PROSITE-ProRule" id="PRU00169"/>
    </source>
</evidence>
<feature type="domain" description="Response regulatory" evidence="5">
    <location>
        <begin position="10"/>
        <end position="126"/>
    </location>
</feature>
<evidence type="ECO:0000256" key="1">
    <source>
        <dbReference type="ARBA" id="ARBA00022553"/>
    </source>
</evidence>
<dbReference type="GO" id="GO:0003677">
    <property type="term" value="F:DNA binding"/>
    <property type="evidence" value="ECO:0007669"/>
    <property type="project" value="UniProtKB-KW"/>
</dbReference>
<dbReference type="SUPFAM" id="SSF52172">
    <property type="entry name" value="CheY-like"/>
    <property type="match status" value="1"/>
</dbReference>
<dbReference type="InterPro" id="IPR011006">
    <property type="entry name" value="CheY-like_superfamily"/>
</dbReference>
<evidence type="ECO:0000256" key="2">
    <source>
        <dbReference type="ARBA" id="ARBA00023125"/>
    </source>
</evidence>
<dbReference type="SUPFAM" id="SSF46894">
    <property type="entry name" value="C-terminal effector domain of the bipartite response regulators"/>
    <property type="match status" value="1"/>
</dbReference>
<dbReference type="CDD" id="cd17535">
    <property type="entry name" value="REC_NarL-like"/>
    <property type="match status" value="1"/>
</dbReference>
<evidence type="ECO:0000313" key="7">
    <source>
        <dbReference type="Proteomes" id="UP000469949"/>
    </source>
</evidence>
<dbReference type="AlphaFoldDB" id="A0A833J717"/>
<dbReference type="GO" id="GO:0006355">
    <property type="term" value="P:regulation of DNA-templated transcription"/>
    <property type="evidence" value="ECO:0007669"/>
    <property type="project" value="InterPro"/>
</dbReference>